<dbReference type="Pfam" id="PF00010">
    <property type="entry name" value="HLH"/>
    <property type="match status" value="1"/>
</dbReference>
<reference evidence="7 8" key="1">
    <citation type="submission" date="2020-10" db="EMBL/GenBank/DDBJ databases">
        <title>The Coptis chinensis genome and diversification of protoberbering-type alkaloids.</title>
        <authorList>
            <person name="Wang B."/>
            <person name="Shu S."/>
            <person name="Song C."/>
            <person name="Liu Y."/>
        </authorList>
    </citation>
    <scope>NUCLEOTIDE SEQUENCE [LARGE SCALE GENOMIC DNA]</scope>
    <source>
        <strain evidence="7">HL-2020</strain>
        <tissue evidence="7">Leaf</tissue>
    </source>
</reference>
<dbReference type="PANTHER" id="PTHR13935">
    <property type="entry name" value="ACHAETE-SCUTE TRANSCRIPTION FACTOR-RELATED"/>
    <property type="match status" value="1"/>
</dbReference>
<dbReference type="InterPro" id="IPR015660">
    <property type="entry name" value="MASH1/Ascl1a-like"/>
</dbReference>
<evidence type="ECO:0000313" key="8">
    <source>
        <dbReference type="Proteomes" id="UP000631114"/>
    </source>
</evidence>
<dbReference type="EMBL" id="JADFTS010000008">
    <property type="protein sequence ID" value="KAF9591654.1"/>
    <property type="molecule type" value="Genomic_DNA"/>
</dbReference>
<evidence type="ECO:0000256" key="1">
    <source>
        <dbReference type="ARBA" id="ARBA00023015"/>
    </source>
</evidence>
<keyword evidence="1" id="KW-0805">Transcription regulation</keyword>
<evidence type="ECO:0000256" key="4">
    <source>
        <dbReference type="ARBA" id="ARBA00023242"/>
    </source>
</evidence>
<dbReference type="GO" id="GO:0000981">
    <property type="term" value="F:DNA-binding transcription factor activity, RNA polymerase II-specific"/>
    <property type="evidence" value="ECO:0007669"/>
    <property type="project" value="TreeGrafter"/>
</dbReference>
<dbReference type="InterPro" id="IPR036638">
    <property type="entry name" value="HLH_DNA-bd_sf"/>
</dbReference>
<dbReference type="PANTHER" id="PTHR13935:SF41">
    <property type="entry name" value="TRANSCRIPTION FACTOR ORG2-RELATED"/>
    <property type="match status" value="1"/>
</dbReference>
<dbReference type="SMART" id="SM00353">
    <property type="entry name" value="HLH"/>
    <property type="match status" value="1"/>
</dbReference>
<dbReference type="GO" id="GO:0042594">
    <property type="term" value="P:response to starvation"/>
    <property type="evidence" value="ECO:0007669"/>
    <property type="project" value="UniProtKB-ARBA"/>
</dbReference>
<protein>
    <recommendedName>
        <fullName evidence="6">BHLH domain-containing protein</fullName>
    </recommendedName>
</protein>
<keyword evidence="8" id="KW-1185">Reference proteome</keyword>
<name>A0A835LH76_9MAGN</name>
<dbReference type="Gene3D" id="4.10.280.10">
    <property type="entry name" value="Helix-loop-helix DNA-binding domain"/>
    <property type="match status" value="1"/>
</dbReference>
<dbReference type="AlphaFoldDB" id="A0A835LH76"/>
<evidence type="ECO:0000256" key="5">
    <source>
        <dbReference type="SAM" id="MobiDB-lite"/>
    </source>
</evidence>
<keyword evidence="3" id="KW-0804">Transcription</keyword>
<dbReference type="OrthoDB" id="1910873at2759"/>
<comment type="caution">
    <text evidence="7">The sequence shown here is derived from an EMBL/GenBank/DDBJ whole genome shotgun (WGS) entry which is preliminary data.</text>
</comment>
<dbReference type="GO" id="GO:0046983">
    <property type="term" value="F:protein dimerization activity"/>
    <property type="evidence" value="ECO:0007669"/>
    <property type="project" value="InterPro"/>
</dbReference>
<evidence type="ECO:0000259" key="6">
    <source>
        <dbReference type="PROSITE" id="PS50888"/>
    </source>
</evidence>
<evidence type="ECO:0000313" key="7">
    <source>
        <dbReference type="EMBL" id="KAF9591654.1"/>
    </source>
</evidence>
<sequence length="246" mass="27976">MLALSPLFPTLGFPTEEQISQEHNWTSNDSLVDFNHKEWNRLDSFGSSCPLDETDQLHYPKHSSGASSDQCTAKKQNHNASERDRRQKLNSLYSTLRSVLPGTDQKKKLSIPSTISQALRYIPQLQNQVETLLQRKKEILSSIPKQSDNLPYYPKKNRTAKGESLPIVSTCQIGQREAVIQICTSKINRSTFSDMLQMLEKDEIQLLNSSAIAPIQNKVFYTLHVKAKETQRVECEVLNQKILSIC</sequence>
<gene>
    <name evidence="7" type="ORF">IFM89_005235</name>
</gene>
<keyword evidence="4" id="KW-0539">Nucleus</keyword>
<keyword evidence="2" id="KW-0238">DNA-binding</keyword>
<dbReference type="GO" id="GO:0000977">
    <property type="term" value="F:RNA polymerase II transcription regulatory region sequence-specific DNA binding"/>
    <property type="evidence" value="ECO:0007669"/>
    <property type="project" value="TreeGrafter"/>
</dbReference>
<feature type="compositionally biased region" description="Polar residues" evidence="5">
    <location>
        <begin position="64"/>
        <end position="74"/>
    </location>
</feature>
<evidence type="ECO:0000256" key="3">
    <source>
        <dbReference type="ARBA" id="ARBA00023163"/>
    </source>
</evidence>
<dbReference type="FunFam" id="4.10.280.10:FF:000074">
    <property type="entry name" value="Transcription factor ORG2"/>
    <property type="match status" value="1"/>
</dbReference>
<dbReference type="GO" id="GO:0090575">
    <property type="term" value="C:RNA polymerase II transcription regulator complex"/>
    <property type="evidence" value="ECO:0007669"/>
    <property type="project" value="TreeGrafter"/>
</dbReference>
<dbReference type="InterPro" id="IPR011598">
    <property type="entry name" value="bHLH_dom"/>
</dbReference>
<dbReference type="Proteomes" id="UP000631114">
    <property type="component" value="Unassembled WGS sequence"/>
</dbReference>
<feature type="region of interest" description="Disordered" evidence="5">
    <location>
        <begin position="57"/>
        <end position="87"/>
    </location>
</feature>
<accession>A0A835LH76</accession>
<feature type="domain" description="BHLH" evidence="6">
    <location>
        <begin position="73"/>
        <end position="125"/>
    </location>
</feature>
<dbReference type="PROSITE" id="PS50888">
    <property type="entry name" value="BHLH"/>
    <property type="match status" value="1"/>
</dbReference>
<organism evidence="7 8">
    <name type="scientific">Coptis chinensis</name>
    <dbReference type="NCBI Taxonomy" id="261450"/>
    <lineage>
        <taxon>Eukaryota</taxon>
        <taxon>Viridiplantae</taxon>
        <taxon>Streptophyta</taxon>
        <taxon>Embryophyta</taxon>
        <taxon>Tracheophyta</taxon>
        <taxon>Spermatophyta</taxon>
        <taxon>Magnoliopsida</taxon>
        <taxon>Ranunculales</taxon>
        <taxon>Ranunculaceae</taxon>
        <taxon>Coptidoideae</taxon>
        <taxon>Coptis</taxon>
    </lineage>
</organism>
<dbReference type="SUPFAM" id="SSF47459">
    <property type="entry name" value="HLH, helix-loop-helix DNA-binding domain"/>
    <property type="match status" value="1"/>
</dbReference>
<dbReference type="CDD" id="cd18914">
    <property type="entry name" value="bHLH_AtORG2_like"/>
    <property type="match status" value="1"/>
</dbReference>
<evidence type="ECO:0000256" key="2">
    <source>
        <dbReference type="ARBA" id="ARBA00023125"/>
    </source>
</evidence>
<proteinExistence type="predicted"/>